<dbReference type="AlphaFoldDB" id="A0ABD4DPU6"/>
<evidence type="ECO:0000313" key="1">
    <source>
        <dbReference type="EMBL" id="KUY20243.1"/>
    </source>
</evidence>
<dbReference type="PANTHER" id="PTHR42754">
    <property type="entry name" value="ENDOGLUCANASE"/>
    <property type="match status" value="1"/>
</dbReference>
<dbReference type="Proteomes" id="UP000064412">
    <property type="component" value="Unassembled WGS sequence"/>
</dbReference>
<protein>
    <recommendedName>
        <fullName evidence="3">Bulb-type lectin domain-containing protein</fullName>
    </recommendedName>
</protein>
<accession>A0ABD4DPU6</accession>
<reference evidence="1 2" key="1">
    <citation type="submission" date="2015-11" db="EMBL/GenBank/DDBJ databases">
        <authorList>
            <person name="Nicholson A.C."/>
            <person name="Humrighouse B.W."/>
            <person name="Graziano J."/>
            <person name="Lasker B."/>
            <person name="Whitney A.M."/>
            <person name="Mcquiston J.R."/>
        </authorList>
    </citation>
    <scope>NUCLEOTIDE SEQUENCE [LARGE SCALE GENOMIC DNA]</scope>
    <source>
        <strain evidence="1 2">G4071</strain>
    </source>
</reference>
<gene>
    <name evidence="1" type="ORF">ATB95_04850</name>
</gene>
<comment type="caution">
    <text evidence="1">The sequence shown here is derived from an EMBL/GenBank/DDBJ whole genome shotgun (WGS) entry which is preliminary data.</text>
</comment>
<name>A0ABD4DPU6_ELIMR</name>
<evidence type="ECO:0000313" key="2">
    <source>
        <dbReference type="Proteomes" id="UP000064412"/>
    </source>
</evidence>
<organism evidence="1 2">
    <name type="scientific">Elizabethkingia miricola</name>
    <name type="common">Chryseobacterium miricola</name>
    <dbReference type="NCBI Taxonomy" id="172045"/>
    <lineage>
        <taxon>Bacteria</taxon>
        <taxon>Pseudomonadati</taxon>
        <taxon>Bacteroidota</taxon>
        <taxon>Flavobacteriia</taxon>
        <taxon>Flavobacteriales</taxon>
        <taxon>Weeksellaceae</taxon>
        <taxon>Elizabethkingia</taxon>
    </lineage>
</organism>
<dbReference type="PROSITE" id="PS51257">
    <property type="entry name" value="PROKAR_LIPOPROTEIN"/>
    <property type="match status" value="1"/>
</dbReference>
<dbReference type="RefSeq" id="WP_059344043.1">
    <property type="nucleotide sequence ID" value="NZ_FTQX01000001.1"/>
</dbReference>
<dbReference type="EMBL" id="LNOI01000001">
    <property type="protein sequence ID" value="KUY20243.1"/>
    <property type="molecule type" value="Genomic_DNA"/>
</dbReference>
<dbReference type="PANTHER" id="PTHR42754:SF1">
    <property type="entry name" value="LIPOPROTEIN"/>
    <property type="match status" value="1"/>
</dbReference>
<evidence type="ECO:0008006" key="3">
    <source>
        <dbReference type="Google" id="ProtNLM"/>
    </source>
</evidence>
<sequence length="404" mass="44785">MNKILFFFTLLSIVSSCRSGDSNNLNENPTSPITDLKFKLSYKTSIDNLEIRQMIKTKDNHYVAIVSAEDYHVIKFDSNFNIVWNKVYGGSKRDYAEDIIEDSQGNLLVIGESESTNGDIEKNNGDFDIFLIKINRDGNLIWSKNYGGSGYEGISQDNTIVETANGNFIFVGYTSSSDFNVSNNNGGYDVWVSKIDSNGNLIKQKTLGGSNDDFGRKIIKLNNNFIITLKSNSSNNDFAQIGNWIASIDAELNIIWKKSTQGINSGSVTVNNNEIFLVNSTSTSYELSKLDSNGNVTKSSSINFSAQTQKQPFVNQIISSNDGSLFIIGDFGYGNEQDAVIFKVNKNFEKIADNFIAGNNFDKSRSIFPIQANKFLYIINSASTNLQIPLSGKMSSIVTEITEE</sequence>
<proteinExistence type="predicted"/>